<dbReference type="AlphaFoldDB" id="A0A1A9QE39"/>
<name>A0A1A9QE39_9MOLU</name>
<protein>
    <submittedName>
        <fullName evidence="2">Uncharacterized protein</fullName>
    </submittedName>
</protein>
<sequence length="75" mass="7940">MLPVAYRVIKGFATFFGVIGVISCVGGIIGGIIANDELKKNKTQGLSQPPVADNQVQAIPQPALQAQKERLPQVP</sequence>
<organism evidence="2 3">
    <name type="scientific">Candidatus Mycoplasma haematobovis</name>
    <dbReference type="NCBI Taxonomy" id="432608"/>
    <lineage>
        <taxon>Bacteria</taxon>
        <taxon>Bacillati</taxon>
        <taxon>Mycoplasmatota</taxon>
        <taxon>Mollicutes</taxon>
        <taxon>Mycoplasmataceae</taxon>
        <taxon>Mycoplasma</taxon>
    </lineage>
</organism>
<dbReference type="EMBL" id="LWUJ01000011">
    <property type="protein sequence ID" value="OAL10384.1"/>
    <property type="molecule type" value="Genomic_DNA"/>
</dbReference>
<reference evidence="3" key="1">
    <citation type="submission" date="2016-04" db="EMBL/GenBank/DDBJ databases">
        <authorList>
            <person name="Quiroz-Castaneda R.E."/>
            <person name="Martinez-Ocampo F."/>
        </authorList>
    </citation>
    <scope>NUCLEOTIDE SEQUENCE [LARGE SCALE GENOMIC DNA]</scope>
    <source>
        <strain evidence="3">INIFAP01</strain>
    </source>
</reference>
<evidence type="ECO:0000313" key="2">
    <source>
        <dbReference type="EMBL" id="OAL10384.1"/>
    </source>
</evidence>
<evidence type="ECO:0000256" key="1">
    <source>
        <dbReference type="SAM" id="Phobius"/>
    </source>
</evidence>
<proteinExistence type="predicted"/>
<feature type="transmembrane region" description="Helical" evidence="1">
    <location>
        <begin position="12"/>
        <end position="34"/>
    </location>
</feature>
<keyword evidence="3" id="KW-1185">Reference proteome</keyword>
<comment type="caution">
    <text evidence="2">The sequence shown here is derived from an EMBL/GenBank/DDBJ whole genome shotgun (WGS) entry which is preliminary data.</text>
</comment>
<evidence type="ECO:0000313" key="3">
    <source>
        <dbReference type="Proteomes" id="UP000077623"/>
    </source>
</evidence>
<dbReference type="Proteomes" id="UP000077623">
    <property type="component" value="Unassembled WGS sequence"/>
</dbReference>
<keyword evidence="1" id="KW-0472">Membrane</keyword>
<accession>A0A1A9QE39</accession>
<gene>
    <name evidence="2" type="ORF">A6V39_03030</name>
</gene>
<dbReference type="PROSITE" id="PS51257">
    <property type="entry name" value="PROKAR_LIPOPROTEIN"/>
    <property type="match status" value="1"/>
</dbReference>
<dbReference type="STRING" id="432608.A6V39_03030"/>
<keyword evidence="1" id="KW-0812">Transmembrane</keyword>
<keyword evidence="1" id="KW-1133">Transmembrane helix</keyword>
<dbReference type="RefSeq" id="WP_187150225.1">
    <property type="nucleotide sequence ID" value="NZ_LWUJ01000011.1"/>
</dbReference>